<dbReference type="GO" id="GO:0016301">
    <property type="term" value="F:kinase activity"/>
    <property type="evidence" value="ECO:0007669"/>
    <property type="project" value="UniProtKB-KW"/>
</dbReference>
<evidence type="ECO:0000259" key="1">
    <source>
        <dbReference type="Pfam" id="PF01636"/>
    </source>
</evidence>
<dbReference type="PANTHER" id="PTHR39179:SF3">
    <property type="entry name" value="COTS-RELATED PROTEIN"/>
    <property type="match status" value="1"/>
</dbReference>
<accession>A0A939BU86</accession>
<dbReference type="Gene3D" id="3.90.1200.10">
    <property type="match status" value="1"/>
</dbReference>
<dbReference type="InterPro" id="IPR011009">
    <property type="entry name" value="Kinase-like_dom_sf"/>
</dbReference>
<dbReference type="AlphaFoldDB" id="A0A939BU86"/>
<keyword evidence="2" id="KW-0808">Transferase</keyword>
<evidence type="ECO:0000313" key="3">
    <source>
        <dbReference type="Proteomes" id="UP000717624"/>
    </source>
</evidence>
<dbReference type="Pfam" id="PF01636">
    <property type="entry name" value="APH"/>
    <property type="match status" value="1"/>
</dbReference>
<sequence length="328" mass="38209">MKALPQNAKKPVYQKIAHQYRLRFLRMESHRSLYNPGALRVETDKGIFLLKPYLRSKQRLAKLSAYMKKLQKAGFAKLPHWRETPSKQRWVEVEGRLFYLTDWIEGQPFVADEHHYFLLGQTLAELHLISRTFTPSVKPVPIAKWKKLHNSYREFRLHLPKVSKQTSEVGRWFTQHGPHCLTLSAQGWSTIQLPRIQRLLQAEMARPSFIHGDVTTPNLISTSSGLYLIDWDFAGIGSAYLELVQALTNTADFNIPFLDAILAGYTEVLPLRPDEKLLISALFKLPREAWSVCIRTARKLPPRAFQPLRQTWQNRLKAINWVEEWAYR</sequence>
<comment type="caution">
    <text evidence="2">The sequence shown here is derived from an EMBL/GenBank/DDBJ whole genome shotgun (WGS) entry which is preliminary data.</text>
</comment>
<dbReference type="Proteomes" id="UP000717624">
    <property type="component" value="Unassembled WGS sequence"/>
</dbReference>
<name>A0A939BU86_9BACL</name>
<keyword evidence="3" id="KW-1185">Reference proteome</keyword>
<dbReference type="EMBL" id="JAFBEB010000005">
    <property type="protein sequence ID" value="MBM7590239.1"/>
    <property type="molecule type" value="Genomic_DNA"/>
</dbReference>
<organism evidence="2 3">
    <name type="scientific">Brevibacillus fulvus</name>
    <dbReference type="NCBI Taxonomy" id="1125967"/>
    <lineage>
        <taxon>Bacteria</taxon>
        <taxon>Bacillati</taxon>
        <taxon>Bacillota</taxon>
        <taxon>Bacilli</taxon>
        <taxon>Bacillales</taxon>
        <taxon>Paenibacillaceae</taxon>
        <taxon>Brevibacillus</taxon>
    </lineage>
</organism>
<dbReference type="InterPro" id="IPR047175">
    <property type="entry name" value="CotS-like"/>
</dbReference>
<gene>
    <name evidence="2" type="ORF">JOD01_001843</name>
</gene>
<keyword evidence="2" id="KW-0418">Kinase</keyword>
<dbReference type="PANTHER" id="PTHR39179">
    <property type="entry name" value="SPORE COAT PROTEIN I"/>
    <property type="match status" value="1"/>
</dbReference>
<reference evidence="2" key="1">
    <citation type="submission" date="2021-01" db="EMBL/GenBank/DDBJ databases">
        <title>Genomic Encyclopedia of Type Strains, Phase IV (KMG-IV): sequencing the most valuable type-strain genomes for metagenomic binning, comparative biology and taxonomic classification.</title>
        <authorList>
            <person name="Goeker M."/>
        </authorList>
    </citation>
    <scope>NUCLEOTIDE SEQUENCE</scope>
    <source>
        <strain evidence="2">DSM 25523</strain>
    </source>
</reference>
<protein>
    <submittedName>
        <fullName evidence="2">Ser/Thr protein kinase RdoA (MazF antagonist)</fullName>
    </submittedName>
</protein>
<dbReference type="Gene3D" id="3.30.200.20">
    <property type="entry name" value="Phosphorylase Kinase, domain 1"/>
    <property type="match status" value="1"/>
</dbReference>
<dbReference type="RefSeq" id="WP_204517996.1">
    <property type="nucleotide sequence ID" value="NZ_BAABIN010000020.1"/>
</dbReference>
<feature type="domain" description="Aminoglycoside phosphotransferase" evidence="1">
    <location>
        <begin position="40"/>
        <end position="266"/>
    </location>
</feature>
<dbReference type="GO" id="GO:0042601">
    <property type="term" value="C:endospore-forming forespore"/>
    <property type="evidence" value="ECO:0007669"/>
    <property type="project" value="TreeGrafter"/>
</dbReference>
<dbReference type="InterPro" id="IPR002575">
    <property type="entry name" value="Aminoglycoside_PTrfase"/>
</dbReference>
<proteinExistence type="predicted"/>
<dbReference type="SUPFAM" id="SSF56112">
    <property type="entry name" value="Protein kinase-like (PK-like)"/>
    <property type="match status" value="1"/>
</dbReference>
<evidence type="ECO:0000313" key="2">
    <source>
        <dbReference type="EMBL" id="MBM7590239.1"/>
    </source>
</evidence>